<keyword evidence="7" id="KW-1015">Disulfide bond</keyword>
<keyword evidence="8" id="KW-0732">Signal</keyword>
<dbReference type="Proteomes" id="UP000694844">
    <property type="component" value="Chromosome 8"/>
</dbReference>
<proteinExistence type="inferred from homology"/>
<dbReference type="RefSeq" id="XP_022301251.1">
    <property type="nucleotide sequence ID" value="XM_022445543.1"/>
</dbReference>
<comment type="similarity">
    <text evidence="2">Belongs to the fucolectin family.</text>
</comment>
<keyword evidence="6" id="KW-0106">Calcium</keyword>
<organism evidence="10 11">
    <name type="scientific">Crassostrea virginica</name>
    <name type="common">Eastern oyster</name>
    <dbReference type="NCBI Taxonomy" id="6565"/>
    <lineage>
        <taxon>Eukaryota</taxon>
        <taxon>Metazoa</taxon>
        <taxon>Spiralia</taxon>
        <taxon>Lophotrochozoa</taxon>
        <taxon>Mollusca</taxon>
        <taxon>Bivalvia</taxon>
        <taxon>Autobranchia</taxon>
        <taxon>Pteriomorphia</taxon>
        <taxon>Ostreida</taxon>
        <taxon>Ostreoidea</taxon>
        <taxon>Ostreidae</taxon>
        <taxon>Crassostrea</taxon>
    </lineage>
</organism>
<dbReference type="PANTHER" id="PTHR45713:SF6">
    <property type="entry name" value="F5_8 TYPE C DOMAIN-CONTAINING PROTEIN"/>
    <property type="match status" value="1"/>
</dbReference>
<evidence type="ECO:0000256" key="2">
    <source>
        <dbReference type="ARBA" id="ARBA00010147"/>
    </source>
</evidence>
<evidence type="ECO:0000259" key="9">
    <source>
        <dbReference type="SMART" id="SM00607"/>
    </source>
</evidence>
<evidence type="ECO:0000256" key="3">
    <source>
        <dbReference type="ARBA" id="ARBA00011233"/>
    </source>
</evidence>
<feature type="chain" id="PRO_5033990475" evidence="8">
    <location>
        <begin position="26"/>
        <end position="167"/>
    </location>
</feature>
<keyword evidence="5" id="KW-0430">Lectin</keyword>
<comment type="subunit">
    <text evidence="3">Homotrimer.</text>
</comment>
<evidence type="ECO:0000256" key="6">
    <source>
        <dbReference type="ARBA" id="ARBA00022837"/>
    </source>
</evidence>
<sequence>MPAMMPFVSVCLMLACLWQIQSSQGHPSDLHNVAYNKRVTVSSKHPHHGGSKAVNGLFDDFATTDRERSPWLRINLGRNYYIHEIEVFARRDCPHCGKQLHNIDVKVGKTKDSMRMCGHYSASARPGGQIGIWCPYGTVGRYVQVQIVRGEASHLSVAEVIVWGKRK</sequence>
<evidence type="ECO:0000256" key="8">
    <source>
        <dbReference type="SAM" id="SignalP"/>
    </source>
</evidence>
<dbReference type="InterPro" id="IPR006585">
    <property type="entry name" value="FTP1"/>
</dbReference>
<evidence type="ECO:0000313" key="10">
    <source>
        <dbReference type="Proteomes" id="UP000694844"/>
    </source>
</evidence>
<dbReference type="SUPFAM" id="SSF49785">
    <property type="entry name" value="Galactose-binding domain-like"/>
    <property type="match status" value="1"/>
</dbReference>
<feature type="domain" description="Fucolectin tachylectin-4 pentraxin-1" evidence="9">
    <location>
        <begin position="30"/>
        <end position="166"/>
    </location>
</feature>
<dbReference type="PANTHER" id="PTHR45713">
    <property type="entry name" value="FTP DOMAIN-CONTAINING PROTEIN"/>
    <property type="match status" value="1"/>
</dbReference>
<evidence type="ECO:0000313" key="11">
    <source>
        <dbReference type="RefSeq" id="XP_022301251.1"/>
    </source>
</evidence>
<dbReference type="GO" id="GO:0042806">
    <property type="term" value="F:fucose binding"/>
    <property type="evidence" value="ECO:0007669"/>
    <property type="project" value="UniProtKB-ARBA"/>
</dbReference>
<protein>
    <submittedName>
        <fullName evidence="11">Uncharacterized protein LOC111109435 isoform X2</fullName>
    </submittedName>
</protein>
<dbReference type="GO" id="GO:0010185">
    <property type="term" value="P:regulation of cellular defense response"/>
    <property type="evidence" value="ECO:0007669"/>
    <property type="project" value="UniProtKB-ARBA"/>
</dbReference>
<evidence type="ECO:0000256" key="5">
    <source>
        <dbReference type="ARBA" id="ARBA00022734"/>
    </source>
</evidence>
<evidence type="ECO:0000256" key="1">
    <source>
        <dbReference type="ARBA" id="ARBA00002219"/>
    </source>
</evidence>
<dbReference type="SMART" id="SM00607">
    <property type="entry name" value="FTP"/>
    <property type="match status" value="1"/>
</dbReference>
<keyword evidence="4" id="KW-0479">Metal-binding</keyword>
<dbReference type="GO" id="GO:0001868">
    <property type="term" value="P:regulation of complement activation, lectin pathway"/>
    <property type="evidence" value="ECO:0007669"/>
    <property type="project" value="UniProtKB-ARBA"/>
</dbReference>
<evidence type="ECO:0000256" key="7">
    <source>
        <dbReference type="ARBA" id="ARBA00023157"/>
    </source>
</evidence>
<dbReference type="GO" id="GO:0046872">
    <property type="term" value="F:metal ion binding"/>
    <property type="evidence" value="ECO:0007669"/>
    <property type="project" value="UniProtKB-KW"/>
</dbReference>
<reference evidence="11" key="1">
    <citation type="submission" date="2025-08" db="UniProtKB">
        <authorList>
            <consortium name="RefSeq"/>
        </authorList>
    </citation>
    <scope>IDENTIFICATION</scope>
    <source>
        <tissue evidence="11">Whole sample</tissue>
    </source>
</reference>
<dbReference type="AlphaFoldDB" id="A0A8B8BE33"/>
<name>A0A8B8BE33_CRAVI</name>
<gene>
    <name evidence="11" type="primary">LOC111109435</name>
</gene>
<evidence type="ECO:0000256" key="4">
    <source>
        <dbReference type="ARBA" id="ARBA00022723"/>
    </source>
</evidence>
<dbReference type="GeneID" id="111109435"/>
<dbReference type="OrthoDB" id="6158912at2759"/>
<comment type="function">
    <text evidence="1">Acts as a defensive agent. Recognizes blood group fucosylated oligosaccharides including A, B, H and Lewis B-type antigens. Does not recognize Lewis A antigen and has low affinity for monovalent haptens.</text>
</comment>
<accession>A0A8B8BE33</accession>
<dbReference type="InterPro" id="IPR051941">
    <property type="entry name" value="BG_Antigen-Binding_Lectin"/>
</dbReference>
<dbReference type="InterPro" id="IPR008979">
    <property type="entry name" value="Galactose-bd-like_sf"/>
</dbReference>
<keyword evidence="10" id="KW-1185">Reference proteome</keyword>
<dbReference type="Pfam" id="PF22633">
    <property type="entry name" value="F5_F8_type_C_2"/>
    <property type="match status" value="1"/>
</dbReference>
<feature type="signal peptide" evidence="8">
    <location>
        <begin position="1"/>
        <end position="25"/>
    </location>
</feature>
<dbReference type="Gene3D" id="2.60.120.260">
    <property type="entry name" value="Galactose-binding domain-like"/>
    <property type="match status" value="1"/>
</dbReference>